<dbReference type="InterPro" id="IPR043128">
    <property type="entry name" value="Rev_trsase/Diguanyl_cyclase"/>
</dbReference>
<gene>
    <name evidence="6" type="primary">AVEN_193675_1</name>
    <name evidence="6" type="ORF">TNCT_100931</name>
</gene>
<protein>
    <submittedName>
        <fullName evidence="6">Integrase catalytic domain-containing protein</fullName>
    </submittedName>
</protein>
<dbReference type="GO" id="GO:0003676">
    <property type="term" value="F:nucleic acid binding"/>
    <property type="evidence" value="ECO:0007669"/>
    <property type="project" value="InterPro"/>
</dbReference>
<evidence type="ECO:0000256" key="3">
    <source>
        <dbReference type="ARBA" id="ARBA00022918"/>
    </source>
</evidence>
<dbReference type="Pfam" id="PF03564">
    <property type="entry name" value="DUF1759"/>
    <property type="match status" value="1"/>
</dbReference>
<dbReference type="GO" id="GO:0003964">
    <property type="term" value="F:RNA-directed DNA polymerase activity"/>
    <property type="evidence" value="ECO:0007669"/>
    <property type="project" value="UniProtKB-KW"/>
</dbReference>
<evidence type="ECO:0000259" key="5">
    <source>
        <dbReference type="Pfam" id="PF18701"/>
    </source>
</evidence>
<dbReference type="OrthoDB" id="6426087at2759"/>
<organism evidence="6 7">
    <name type="scientific">Trichonephila clavata</name>
    <name type="common">Joro spider</name>
    <name type="synonym">Nephila clavata</name>
    <dbReference type="NCBI Taxonomy" id="2740835"/>
    <lineage>
        <taxon>Eukaryota</taxon>
        <taxon>Metazoa</taxon>
        <taxon>Ecdysozoa</taxon>
        <taxon>Arthropoda</taxon>
        <taxon>Chelicerata</taxon>
        <taxon>Arachnida</taxon>
        <taxon>Araneae</taxon>
        <taxon>Araneomorphae</taxon>
        <taxon>Entelegynae</taxon>
        <taxon>Araneoidea</taxon>
        <taxon>Nephilidae</taxon>
        <taxon>Trichonephila</taxon>
    </lineage>
</organism>
<evidence type="ECO:0000259" key="4">
    <source>
        <dbReference type="Pfam" id="PF17921"/>
    </source>
</evidence>
<dbReference type="Pfam" id="PF18701">
    <property type="entry name" value="DUF5641"/>
    <property type="match status" value="1"/>
</dbReference>
<dbReference type="InterPro" id="IPR001969">
    <property type="entry name" value="Aspartic_peptidase_AS"/>
</dbReference>
<dbReference type="GO" id="GO:0006508">
    <property type="term" value="P:proteolysis"/>
    <property type="evidence" value="ECO:0007669"/>
    <property type="project" value="InterPro"/>
</dbReference>
<sequence length="1548" mass="175532">MDIEGLLKKKKSVKSSITKLQNKTEEEIEKLNNVGLLARKNRFLEFRTEVKDVLDSIINTQLVPSVINSDLETINKGSSQTSISAQSAEVKLPTLSLPIFSGVTEEWLAFSDLFEASVSNNQNLTGAQKLQYLKGSLRSDALRIVNSLSITNDNFEIAWKLLKDRYFNKREIMSSLVKKFINITPLSGESSTQILNLIDSTKEFVRMLESLEYKVDPTSDTLLMHMILFKLDTNSRTWFERTFPTDVIPRLDELLQFLATQARSITSSFTKRNVQRKVPLVASNAQSQCPLCNGDHTLSRCDTFLKLSVQGRSDFVKTNNVCFNCLTQFHGVKTCKSKFRCKSGLSVNAPVFSPVPIPGSSEPSENSRVVDVTSCISDVNPDIQILLCTALIQVRDIWGNYQTCRCILDSGSQASLITNECIERLGLRKEKANARISCLGASDTRTNGIAEIQFTPHFSSQNSFHASAYVINKIVGMIPHHDLDSSMRELFGDISLADPAFYKSSPIDVLLGVDLTLPLLRGQTLSMGKDKPFAIRSELGWIIGGKANSSGQNSLQVNHIQLVSDQLINKFWELDSVPCAKPLTSLEEACEDHFVKTHSRDENGRYTVRLPFHSPPTRLGNSKQNAIRRLVSVERHLISNPDKYKLYRNFMKEYLDLKHMELVPDSEINNSNSLYLPHHGVVRDTSCTTKLRVVFDASSKTSSGLSLNDLLMVGPRVQPELFPILIQFRIFNVAICADVEKMFRQIKIHEEDVDWQRILWRDSPTEPIKEYRLTTVTYGTSSAPFISTRTLRQLAIDEQENFPAASRATLCHFYVDDLLSGSATRKGAVQLVSELQEMMKRGGFSLRKWVSNDPGALSNIPEELKAVDSKHTIKDDQHIKILGIAWLPYVDKFTFTITVNETDVWTKRKVLSEVAKIFDPLGWLAPTVIISKIFLQDLWSHHLSWDEELPNSLARQWRIFQEQLPLLTKIKIPRCILIPQAIDVQVHGFCDSSEKAYCAAIYIRSKDATQTVISRLLTSKTRVSPVKTQSLPRLELCSALLLANLLHATLPTLTVPISETFAWSDSKITLAWLKSEPRRWQPFVANRVAQIQELTPNVHWNFVSGLENPADCGTRGIPPTKLENCDLWFNGPDWLRNSTLPIGRFEDNPQLQEDMSTEAKGISKLIMLTVVDATFKVEFFQKFSSWNKLKRVVAYCLRFVKNCSLAACKRRKSFLTTTELSEAEKAIVKFIQHDHFSMEVSYLSAGKQLPSSNKLIPLTPFYDDFGIIRVGGRLKNSILPESQKHPILLPKTDPVVNLIITDYHLKLLHAGPQLLQSALREKFWILSARDAVRRVVRRCIPCFRNRPRFAEQIMGDLPEFRVCPSSVFQRTGLDFAGPFLIRSSKGRGSRNTKCYICVFVCLATKAVHFEIVSDLTSRAFIACLKRFVARRRKALTAIPQPTVPDDLRHCDRWRLLTRMTQHFWKRWSSEYLTLLQSRSKWRIFQKNLDIGDLVLIKHDNSPPLQWKLGKVTETFPGKDGKVRVVKVKTQTSELVRPIAKLCPLPINI</sequence>
<proteinExistence type="predicted"/>
<dbReference type="CDD" id="cd09726">
    <property type="entry name" value="RAMP_I_III"/>
    <property type="match status" value="1"/>
</dbReference>
<keyword evidence="7" id="KW-1185">Reference proteome</keyword>
<evidence type="ECO:0000256" key="2">
    <source>
        <dbReference type="ARBA" id="ARBA00022695"/>
    </source>
</evidence>
<dbReference type="InterPro" id="IPR041588">
    <property type="entry name" value="Integrase_H2C2"/>
</dbReference>
<dbReference type="Pfam" id="PF05380">
    <property type="entry name" value="Peptidase_A17"/>
    <property type="match status" value="1"/>
</dbReference>
<dbReference type="InterPro" id="IPR043502">
    <property type="entry name" value="DNA/RNA_pol_sf"/>
</dbReference>
<dbReference type="GO" id="GO:0004190">
    <property type="term" value="F:aspartic-type endopeptidase activity"/>
    <property type="evidence" value="ECO:0007669"/>
    <property type="project" value="InterPro"/>
</dbReference>
<feature type="domain" description="Integrase zinc-binding" evidence="4">
    <location>
        <begin position="1296"/>
        <end position="1348"/>
    </location>
</feature>
<dbReference type="Proteomes" id="UP000887116">
    <property type="component" value="Unassembled WGS sequence"/>
</dbReference>
<dbReference type="EMBL" id="BMAO01029337">
    <property type="protein sequence ID" value="GFR31025.1"/>
    <property type="molecule type" value="Genomic_DNA"/>
</dbReference>
<dbReference type="InterPro" id="IPR005312">
    <property type="entry name" value="DUF1759"/>
</dbReference>
<dbReference type="InterPro" id="IPR036397">
    <property type="entry name" value="RNaseH_sf"/>
</dbReference>
<reference evidence="6" key="1">
    <citation type="submission" date="2020-07" db="EMBL/GenBank/DDBJ databases">
        <title>Multicomponent nature underlies the extraordinary mechanical properties of spider dragline silk.</title>
        <authorList>
            <person name="Kono N."/>
            <person name="Nakamura H."/>
            <person name="Mori M."/>
            <person name="Yoshida Y."/>
            <person name="Ohtoshi R."/>
            <person name="Malay A.D."/>
            <person name="Moran D.A.P."/>
            <person name="Tomita M."/>
            <person name="Numata K."/>
            <person name="Arakawa K."/>
        </authorList>
    </citation>
    <scope>NUCLEOTIDE SEQUENCE</scope>
</reference>
<dbReference type="PANTHER" id="PTHR47331">
    <property type="entry name" value="PHD-TYPE DOMAIN-CONTAINING PROTEIN"/>
    <property type="match status" value="1"/>
</dbReference>
<dbReference type="InterPro" id="IPR008042">
    <property type="entry name" value="Retrotrans_Pao"/>
</dbReference>
<keyword evidence="3" id="KW-0695">RNA-directed DNA polymerase</keyword>
<dbReference type="Pfam" id="PF17921">
    <property type="entry name" value="Integrase_H2C2"/>
    <property type="match status" value="1"/>
</dbReference>
<dbReference type="InterPro" id="IPR040676">
    <property type="entry name" value="DUF5641"/>
</dbReference>
<evidence type="ECO:0000313" key="7">
    <source>
        <dbReference type="Proteomes" id="UP000887116"/>
    </source>
</evidence>
<keyword evidence="2" id="KW-0548">Nucleotidyltransferase</keyword>
<dbReference type="PROSITE" id="PS00141">
    <property type="entry name" value="ASP_PROTEASE"/>
    <property type="match status" value="1"/>
</dbReference>
<dbReference type="Gene3D" id="3.30.70.270">
    <property type="match status" value="1"/>
</dbReference>
<dbReference type="PANTHER" id="PTHR47331:SF5">
    <property type="entry name" value="RIBONUCLEASE H"/>
    <property type="match status" value="1"/>
</dbReference>
<feature type="domain" description="DUF5641" evidence="5">
    <location>
        <begin position="1452"/>
        <end position="1544"/>
    </location>
</feature>
<evidence type="ECO:0000313" key="6">
    <source>
        <dbReference type="EMBL" id="GFR31025.1"/>
    </source>
</evidence>
<dbReference type="CDD" id="cd01644">
    <property type="entry name" value="RT_pepA17"/>
    <property type="match status" value="1"/>
</dbReference>
<dbReference type="Gene3D" id="3.10.10.10">
    <property type="entry name" value="HIV Type 1 Reverse Transcriptase, subunit A, domain 1"/>
    <property type="match status" value="1"/>
</dbReference>
<comment type="caution">
    <text evidence="6">The sequence shown here is derived from an EMBL/GenBank/DDBJ whole genome shotgun (WGS) entry which is preliminary data.</text>
</comment>
<accession>A0A8X6HYR5</accession>
<evidence type="ECO:0000256" key="1">
    <source>
        <dbReference type="ARBA" id="ARBA00022679"/>
    </source>
</evidence>
<dbReference type="Gene3D" id="2.40.70.10">
    <property type="entry name" value="Acid Proteases"/>
    <property type="match status" value="1"/>
</dbReference>
<name>A0A8X6HYR5_TRICU</name>
<dbReference type="Gene3D" id="3.30.420.10">
    <property type="entry name" value="Ribonuclease H-like superfamily/Ribonuclease H"/>
    <property type="match status" value="1"/>
</dbReference>
<dbReference type="SUPFAM" id="SSF56672">
    <property type="entry name" value="DNA/RNA polymerases"/>
    <property type="match status" value="1"/>
</dbReference>
<keyword evidence="1" id="KW-0808">Transferase</keyword>
<dbReference type="InterPro" id="IPR021109">
    <property type="entry name" value="Peptidase_aspartic_dom_sf"/>
</dbReference>